<feature type="compositionally biased region" description="Basic and acidic residues" evidence="1">
    <location>
        <begin position="140"/>
        <end position="152"/>
    </location>
</feature>
<comment type="caution">
    <text evidence="2">The sequence shown here is derived from an EMBL/GenBank/DDBJ whole genome shotgun (WGS) entry which is preliminary data.</text>
</comment>
<name>A0A8J6HCL2_TENMO</name>
<feature type="region of interest" description="Disordered" evidence="1">
    <location>
        <begin position="222"/>
        <end position="245"/>
    </location>
</feature>
<evidence type="ECO:0000256" key="1">
    <source>
        <dbReference type="SAM" id="MobiDB-lite"/>
    </source>
</evidence>
<evidence type="ECO:0000313" key="3">
    <source>
        <dbReference type="Proteomes" id="UP000719412"/>
    </source>
</evidence>
<feature type="region of interest" description="Disordered" evidence="1">
    <location>
        <begin position="121"/>
        <end position="154"/>
    </location>
</feature>
<keyword evidence="3" id="KW-1185">Reference proteome</keyword>
<reference evidence="2" key="2">
    <citation type="submission" date="2021-08" db="EMBL/GenBank/DDBJ databases">
        <authorList>
            <person name="Eriksson T."/>
        </authorList>
    </citation>
    <scope>NUCLEOTIDE SEQUENCE</scope>
    <source>
        <strain evidence="2">Stoneville</strain>
        <tissue evidence="2">Whole head</tissue>
    </source>
</reference>
<feature type="compositionally biased region" description="Basic and acidic residues" evidence="1">
    <location>
        <begin position="233"/>
        <end position="242"/>
    </location>
</feature>
<proteinExistence type="predicted"/>
<accession>A0A8J6HCL2</accession>
<organism evidence="2 3">
    <name type="scientific">Tenebrio molitor</name>
    <name type="common">Yellow mealworm beetle</name>
    <dbReference type="NCBI Taxonomy" id="7067"/>
    <lineage>
        <taxon>Eukaryota</taxon>
        <taxon>Metazoa</taxon>
        <taxon>Ecdysozoa</taxon>
        <taxon>Arthropoda</taxon>
        <taxon>Hexapoda</taxon>
        <taxon>Insecta</taxon>
        <taxon>Pterygota</taxon>
        <taxon>Neoptera</taxon>
        <taxon>Endopterygota</taxon>
        <taxon>Coleoptera</taxon>
        <taxon>Polyphaga</taxon>
        <taxon>Cucujiformia</taxon>
        <taxon>Tenebrionidae</taxon>
        <taxon>Tenebrio</taxon>
    </lineage>
</organism>
<gene>
    <name evidence="2" type="ORF">GEV33_010607</name>
</gene>
<protein>
    <submittedName>
        <fullName evidence="2">Uncharacterized protein</fullName>
    </submittedName>
</protein>
<evidence type="ECO:0000313" key="2">
    <source>
        <dbReference type="EMBL" id="KAH0812190.1"/>
    </source>
</evidence>
<dbReference type="Proteomes" id="UP000719412">
    <property type="component" value="Unassembled WGS sequence"/>
</dbReference>
<dbReference type="EMBL" id="JABDTM020026231">
    <property type="protein sequence ID" value="KAH0812190.1"/>
    <property type="molecule type" value="Genomic_DNA"/>
</dbReference>
<feature type="compositionally biased region" description="Polar residues" evidence="1">
    <location>
        <begin position="121"/>
        <end position="138"/>
    </location>
</feature>
<sequence>MLRVVRKNRRRSGHDVMLIRDARERVVCLAKKSARIKIHFVLKKLLKEVAHRGEAVFCMLSIYHARTDKDSELFEIKLAFLIRKLSRHPATARGCNGAEDVLKFRQAYLSRDAIAIRLGTSKRTASAKSPPSQSTSEGSMEDKQHRNKHDGSIRVGAPSTWWMEALSGSGFAFRSRPARIAICHRHAGGVLLISRQKKRKNILLFLHLYQVSSLSFRDPHLRPQDGTINSTSRDAEMERRPEATQQCPPRYNNKEIKGRAERLCGVAPV</sequence>
<reference evidence="2" key="1">
    <citation type="journal article" date="2020" name="J Insects Food Feed">
        <title>The yellow mealworm (Tenebrio molitor) genome: a resource for the emerging insects as food and feed industry.</title>
        <authorList>
            <person name="Eriksson T."/>
            <person name="Andere A."/>
            <person name="Kelstrup H."/>
            <person name="Emery V."/>
            <person name="Picard C."/>
        </authorList>
    </citation>
    <scope>NUCLEOTIDE SEQUENCE</scope>
    <source>
        <strain evidence="2">Stoneville</strain>
        <tissue evidence="2">Whole head</tissue>
    </source>
</reference>
<dbReference type="AlphaFoldDB" id="A0A8J6HCL2"/>